<name>A0A9W6Y4Q1_9STRA</name>
<proteinExistence type="inferred from homology"/>
<accession>A0A9W6Y4Q1</accession>
<keyword evidence="4" id="KW-0540">Nuclease</keyword>
<dbReference type="InterPro" id="IPR027806">
    <property type="entry name" value="HARBI1_dom"/>
</dbReference>
<organism evidence="10 11">
    <name type="scientific">Phytophthora fragariaefolia</name>
    <dbReference type="NCBI Taxonomy" id="1490495"/>
    <lineage>
        <taxon>Eukaryota</taxon>
        <taxon>Sar</taxon>
        <taxon>Stramenopiles</taxon>
        <taxon>Oomycota</taxon>
        <taxon>Peronosporomycetes</taxon>
        <taxon>Peronosporales</taxon>
        <taxon>Peronosporaceae</taxon>
        <taxon>Phytophthora</taxon>
    </lineage>
</organism>
<evidence type="ECO:0000256" key="2">
    <source>
        <dbReference type="ARBA" id="ARBA00004123"/>
    </source>
</evidence>
<dbReference type="InterPro" id="IPR045249">
    <property type="entry name" value="HARBI1-like"/>
</dbReference>
<evidence type="ECO:0000256" key="5">
    <source>
        <dbReference type="ARBA" id="ARBA00022723"/>
    </source>
</evidence>
<dbReference type="GO" id="GO:0004518">
    <property type="term" value="F:nuclease activity"/>
    <property type="evidence" value="ECO:0007669"/>
    <property type="project" value="UniProtKB-KW"/>
</dbReference>
<dbReference type="GO" id="GO:0046872">
    <property type="term" value="F:metal ion binding"/>
    <property type="evidence" value="ECO:0007669"/>
    <property type="project" value="UniProtKB-KW"/>
</dbReference>
<feature type="compositionally biased region" description="Acidic residues" evidence="8">
    <location>
        <begin position="169"/>
        <end position="184"/>
    </location>
</feature>
<keyword evidence="7" id="KW-0539">Nucleus</keyword>
<dbReference type="Pfam" id="PF13359">
    <property type="entry name" value="DDE_Tnp_4"/>
    <property type="match status" value="1"/>
</dbReference>
<keyword evidence="6" id="KW-0378">Hydrolase</keyword>
<evidence type="ECO:0000313" key="10">
    <source>
        <dbReference type="EMBL" id="GMF53346.1"/>
    </source>
</evidence>
<feature type="domain" description="DDE Tnp4" evidence="9">
    <location>
        <begin position="62"/>
        <end position="159"/>
    </location>
</feature>
<keyword evidence="5" id="KW-0479">Metal-binding</keyword>
<reference evidence="10" key="1">
    <citation type="submission" date="2023-04" db="EMBL/GenBank/DDBJ databases">
        <title>Phytophthora fragariaefolia NBRC 109709.</title>
        <authorList>
            <person name="Ichikawa N."/>
            <person name="Sato H."/>
            <person name="Tonouchi N."/>
        </authorList>
    </citation>
    <scope>NUCLEOTIDE SEQUENCE</scope>
    <source>
        <strain evidence="10">NBRC 109709</strain>
    </source>
</reference>
<comment type="similarity">
    <text evidence="3">Belongs to the HARBI1 family.</text>
</comment>
<protein>
    <submittedName>
        <fullName evidence="10">Unnamed protein product</fullName>
    </submittedName>
</protein>
<sequence length="240" mass="26509">MSEDANALPPAEDEAGEDEAVARVLALVAGYYGGLTGKLSQNVFAAGTFDMQFAYVLSGWEAADSTVLADARLNGFSTPPGLFDLGDAGYGLTTEVMTPYRGVRPQNYKELYNLRHAQARNVERTFGVLKRRFPILKQPSEYSVEPQATIVRACCVLHNFIRLQKDLPGDPDGELEEEDDDDEPDVFRASYPESHSSGSYQHASNLRDQLAQNMWDSYVVFNVVSQFKCNPVLGQSEPLS</sequence>
<comment type="subcellular location">
    <subcellularLocation>
        <location evidence="2">Nucleus</location>
    </subcellularLocation>
</comment>
<dbReference type="EMBL" id="BSXT01003264">
    <property type="protein sequence ID" value="GMF53346.1"/>
    <property type="molecule type" value="Genomic_DNA"/>
</dbReference>
<dbReference type="GO" id="GO:0016787">
    <property type="term" value="F:hydrolase activity"/>
    <property type="evidence" value="ECO:0007669"/>
    <property type="project" value="UniProtKB-KW"/>
</dbReference>
<comment type="caution">
    <text evidence="10">The sequence shown here is derived from an EMBL/GenBank/DDBJ whole genome shotgun (WGS) entry which is preliminary data.</text>
</comment>
<feature type="region of interest" description="Disordered" evidence="8">
    <location>
        <begin position="167"/>
        <end position="203"/>
    </location>
</feature>
<dbReference type="AlphaFoldDB" id="A0A9W6Y4Q1"/>
<dbReference type="Proteomes" id="UP001165121">
    <property type="component" value="Unassembled WGS sequence"/>
</dbReference>
<dbReference type="PANTHER" id="PTHR22930">
    <property type="match status" value="1"/>
</dbReference>
<evidence type="ECO:0000313" key="11">
    <source>
        <dbReference type="Proteomes" id="UP001165121"/>
    </source>
</evidence>
<comment type="cofactor">
    <cofactor evidence="1">
        <name>a divalent metal cation</name>
        <dbReference type="ChEBI" id="CHEBI:60240"/>
    </cofactor>
</comment>
<dbReference type="PANTHER" id="PTHR22930:SF259">
    <property type="entry name" value="OS08G0106900 PROTEIN"/>
    <property type="match status" value="1"/>
</dbReference>
<dbReference type="GO" id="GO:0005634">
    <property type="term" value="C:nucleus"/>
    <property type="evidence" value="ECO:0007669"/>
    <property type="project" value="UniProtKB-SubCell"/>
</dbReference>
<evidence type="ECO:0000256" key="4">
    <source>
        <dbReference type="ARBA" id="ARBA00022722"/>
    </source>
</evidence>
<evidence type="ECO:0000256" key="7">
    <source>
        <dbReference type="ARBA" id="ARBA00023242"/>
    </source>
</evidence>
<evidence type="ECO:0000259" key="9">
    <source>
        <dbReference type="Pfam" id="PF13359"/>
    </source>
</evidence>
<gene>
    <name evidence="10" type="ORF">Pfra01_002203400</name>
</gene>
<keyword evidence="11" id="KW-1185">Reference proteome</keyword>
<evidence type="ECO:0000256" key="6">
    <source>
        <dbReference type="ARBA" id="ARBA00022801"/>
    </source>
</evidence>
<feature type="compositionally biased region" description="Polar residues" evidence="8">
    <location>
        <begin position="193"/>
        <end position="203"/>
    </location>
</feature>
<evidence type="ECO:0000256" key="8">
    <source>
        <dbReference type="SAM" id="MobiDB-lite"/>
    </source>
</evidence>
<evidence type="ECO:0000256" key="3">
    <source>
        <dbReference type="ARBA" id="ARBA00006958"/>
    </source>
</evidence>
<evidence type="ECO:0000256" key="1">
    <source>
        <dbReference type="ARBA" id="ARBA00001968"/>
    </source>
</evidence>
<dbReference type="OrthoDB" id="129044at2759"/>